<evidence type="ECO:0000313" key="17">
    <source>
        <dbReference type="Proteomes" id="UP000521868"/>
    </source>
</evidence>
<dbReference type="InterPro" id="IPR006139">
    <property type="entry name" value="D-isomer_2_OHA_DH_cat_dom"/>
</dbReference>
<dbReference type="NCBIfam" id="NF008759">
    <property type="entry name" value="PRK11790.1"/>
    <property type="match status" value="1"/>
</dbReference>
<dbReference type="EMBL" id="VTOX01000003">
    <property type="protein sequence ID" value="NKE66554.1"/>
    <property type="molecule type" value="Genomic_DNA"/>
</dbReference>
<name>A0A7X6DG57_9BURK</name>
<dbReference type="GO" id="GO:0051287">
    <property type="term" value="F:NAD binding"/>
    <property type="evidence" value="ECO:0007669"/>
    <property type="project" value="InterPro"/>
</dbReference>
<dbReference type="RefSeq" id="WP_168107655.1">
    <property type="nucleotide sequence ID" value="NZ_VTOX01000003.1"/>
</dbReference>
<evidence type="ECO:0000256" key="2">
    <source>
        <dbReference type="ARBA" id="ARBA00005216"/>
    </source>
</evidence>
<evidence type="ECO:0000256" key="3">
    <source>
        <dbReference type="ARBA" id="ARBA00005854"/>
    </source>
</evidence>
<dbReference type="PANTHER" id="PTHR42789:SF1">
    <property type="entry name" value="D-ISOMER SPECIFIC 2-HYDROXYACID DEHYDROGENASE FAMILY PROTEIN (AFU_ORTHOLOGUE AFUA_6G10090)"/>
    <property type="match status" value="1"/>
</dbReference>
<dbReference type="UniPathway" id="UPA00135">
    <property type="reaction ID" value="UER00196"/>
</dbReference>
<evidence type="ECO:0000256" key="6">
    <source>
        <dbReference type="ARBA" id="ARBA00021582"/>
    </source>
</evidence>
<dbReference type="PROSITE" id="PS00670">
    <property type="entry name" value="D_2_HYDROXYACID_DH_2"/>
    <property type="match status" value="1"/>
</dbReference>
<protein>
    <recommendedName>
        <fullName evidence="6">D-3-phosphoglycerate dehydrogenase</fullName>
        <ecNumber evidence="4">1.1.1.399</ecNumber>
        <ecNumber evidence="5">1.1.1.95</ecNumber>
    </recommendedName>
    <alternativeName>
        <fullName evidence="11">2-oxoglutarate reductase</fullName>
    </alternativeName>
</protein>
<dbReference type="EC" id="1.1.1.95" evidence="5"/>
<dbReference type="InterPro" id="IPR029752">
    <property type="entry name" value="D-isomer_DH_CS1"/>
</dbReference>
<dbReference type="EC" id="1.1.1.399" evidence="4"/>
<dbReference type="Proteomes" id="UP000521868">
    <property type="component" value="Unassembled WGS sequence"/>
</dbReference>
<keyword evidence="8 14" id="KW-0560">Oxidoreductase</keyword>
<evidence type="ECO:0000256" key="8">
    <source>
        <dbReference type="ARBA" id="ARBA00023002"/>
    </source>
</evidence>
<dbReference type="FunFam" id="3.40.50.720:FF:000041">
    <property type="entry name" value="D-3-phosphoglycerate dehydrogenase"/>
    <property type="match status" value="1"/>
</dbReference>
<comment type="catalytic activity">
    <reaction evidence="12">
        <text>(R)-2-hydroxyglutarate + NAD(+) = 2-oxoglutarate + NADH + H(+)</text>
        <dbReference type="Rhea" id="RHEA:49612"/>
        <dbReference type="ChEBI" id="CHEBI:15378"/>
        <dbReference type="ChEBI" id="CHEBI:15801"/>
        <dbReference type="ChEBI" id="CHEBI:16810"/>
        <dbReference type="ChEBI" id="CHEBI:57540"/>
        <dbReference type="ChEBI" id="CHEBI:57945"/>
        <dbReference type="EC" id="1.1.1.399"/>
    </reaction>
</comment>
<dbReference type="Pfam" id="PF00389">
    <property type="entry name" value="2-Hacid_dh"/>
    <property type="match status" value="1"/>
</dbReference>
<keyword evidence="10" id="KW-0718">Serine biosynthesis</keyword>
<dbReference type="SUPFAM" id="SSF51735">
    <property type="entry name" value="NAD(P)-binding Rossmann-fold domains"/>
    <property type="match status" value="1"/>
</dbReference>
<dbReference type="GO" id="GO:0004617">
    <property type="term" value="F:phosphoglycerate dehydrogenase activity"/>
    <property type="evidence" value="ECO:0007669"/>
    <property type="project" value="UniProtKB-EC"/>
</dbReference>
<organism evidence="16 17">
    <name type="scientific">Ramlibacter lithotrophicus</name>
    <dbReference type="NCBI Taxonomy" id="2606681"/>
    <lineage>
        <taxon>Bacteria</taxon>
        <taxon>Pseudomonadati</taxon>
        <taxon>Pseudomonadota</taxon>
        <taxon>Betaproteobacteria</taxon>
        <taxon>Burkholderiales</taxon>
        <taxon>Comamonadaceae</taxon>
        <taxon>Ramlibacter</taxon>
    </lineage>
</organism>
<comment type="catalytic activity">
    <reaction evidence="13">
        <text>(2R)-3-phosphoglycerate + NAD(+) = 3-phosphooxypyruvate + NADH + H(+)</text>
        <dbReference type="Rhea" id="RHEA:12641"/>
        <dbReference type="ChEBI" id="CHEBI:15378"/>
        <dbReference type="ChEBI" id="CHEBI:18110"/>
        <dbReference type="ChEBI" id="CHEBI:57540"/>
        <dbReference type="ChEBI" id="CHEBI:57945"/>
        <dbReference type="ChEBI" id="CHEBI:58272"/>
        <dbReference type="EC" id="1.1.1.95"/>
    </reaction>
</comment>
<comment type="pathway">
    <text evidence="2">Amino-acid biosynthesis; L-serine biosynthesis; L-serine from 3-phospho-D-glycerate: step 1/3.</text>
</comment>
<dbReference type="CDD" id="cd12176">
    <property type="entry name" value="PGDH_3"/>
    <property type="match status" value="1"/>
</dbReference>
<evidence type="ECO:0000256" key="11">
    <source>
        <dbReference type="ARBA" id="ARBA00030455"/>
    </source>
</evidence>
<dbReference type="Gene3D" id="3.40.50.720">
    <property type="entry name" value="NAD(P)-binding Rossmann-like Domain"/>
    <property type="match status" value="2"/>
</dbReference>
<dbReference type="GO" id="GO:0047545">
    <property type="term" value="F:(S)-2-hydroxyglutarate dehydrogenase activity"/>
    <property type="evidence" value="ECO:0007669"/>
    <property type="project" value="UniProtKB-ARBA"/>
</dbReference>
<proteinExistence type="inferred from homology"/>
<evidence type="ECO:0000256" key="4">
    <source>
        <dbReference type="ARBA" id="ARBA00013001"/>
    </source>
</evidence>
<evidence type="ECO:0000259" key="15">
    <source>
        <dbReference type="PROSITE" id="PS51671"/>
    </source>
</evidence>
<dbReference type="InterPro" id="IPR036291">
    <property type="entry name" value="NAD(P)-bd_dom_sf"/>
</dbReference>
<evidence type="ECO:0000256" key="5">
    <source>
        <dbReference type="ARBA" id="ARBA00013143"/>
    </source>
</evidence>
<dbReference type="SUPFAM" id="SSF52283">
    <property type="entry name" value="Formate/glycerate dehydrogenase catalytic domain-like"/>
    <property type="match status" value="1"/>
</dbReference>
<evidence type="ECO:0000256" key="7">
    <source>
        <dbReference type="ARBA" id="ARBA00022605"/>
    </source>
</evidence>
<gene>
    <name evidence="16" type="primary">serA</name>
    <name evidence="16" type="ORF">RAMLITH_12035</name>
</gene>
<comment type="function">
    <text evidence="1">Catalyzes the reversible oxidation of 3-phospho-D-glycerate to 3-phosphonooxypyruvate, the first step of the phosphorylated L-serine biosynthesis pathway. Also catalyzes the reversible oxidation of 2-hydroxyglutarate to 2-oxoglutarate.</text>
</comment>
<dbReference type="InterPro" id="IPR006140">
    <property type="entry name" value="D-isomer_DH_NAD-bd"/>
</dbReference>
<evidence type="ECO:0000313" key="16">
    <source>
        <dbReference type="EMBL" id="NKE66554.1"/>
    </source>
</evidence>
<dbReference type="PROSITE" id="PS51671">
    <property type="entry name" value="ACT"/>
    <property type="match status" value="1"/>
</dbReference>
<keyword evidence="7" id="KW-0028">Amino-acid biosynthesis</keyword>
<evidence type="ECO:0000256" key="12">
    <source>
        <dbReference type="ARBA" id="ARBA00048126"/>
    </source>
</evidence>
<dbReference type="InterPro" id="IPR050857">
    <property type="entry name" value="D-2-hydroxyacid_DH"/>
</dbReference>
<evidence type="ECO:0000256" key="1">
    <source>
        <dbReference type="ARBA" id="ARBA00003800"/>
    </source>
</evidence>
<dbReference type="SUPFAM" id="SSF55021">
    <property type="entry name" value="ACT-like"/>
    <property type="match status" value="1"/>
</dbReference>
<dbReference type="Pfam" id="PF02826">
    <property type="entry name" value="2-Hacid_dh_C"/>
    <property type="match status" value="1"/>
</dbReference>
<dbReference type="Pfam" id="PF01842">
    <property type="entry name" value="ACT"/>
    <property type="match status" value="1"/>
</dbReference>
<comment type="similarity">
    <text evidence="3 14">Belongs to the D-isomer specific 2-hydroxyacid dehydrogenase family.</text>
</comment>
<feature type="domain" description="ACT" evidence="15">
    <location>
        <begin position="332"/>
        <end position="410"/>
    </location>
</feature>
<dbReference type="InterPro" id="IPR045865">
    <property type="entry name" value="ACT-like_dom_sf"/>
</dbReference>
<evidence type="ECO:0000256" key="13">
    <source>
        <dbReference type="ARBA" id="ARBA00048731"/>
    </source>
</evidence>
<dbReference type="PROSITE" id="PS00065">
    <property type="entry name" value="D_2_HYDROXYACID_DH_1"/>
    <property type="match status" value="1"/>
</dbReference>
<reference evidence="16 17" key="1">
    <citation type="journal article" date="2020" name="Nature">
        <title>Bacterial chemolithoautotrophy via manganese oxidation.</title>
        <authorList>
            <person name="Yu H."/>
            <person name="Leadbetter J.R."/>
        </authorList>
    </citation>
    <scope>NUCLEOTIDE SEQUENCE [LARGE SCALE GENOMIC DNA]</scope>
    <source>
        <strain evidence="16 17">RBP-1</strain>
    </source>
</reference>
<dbReference type="PANTHER" id="PTHR42789">
    <property type="entry name" value="D-ISOMER SPECIFIC 2-HYDROXYACID DEHYDROGENASE FAMILY PROTEIN (AFU_ORTHOLOGUE AFUA_6G10090)"/>
    <property type="match status" value="1"/>
</dbReference>
<dbReference type="GO" id="GO:0006564">
    <property type="term" value="P:L-serine biosynthetic process"/>
    <property type="evidence" value="ECO:0007669"/>
    <property type="project" value="UniProtKB-KW"/>
</dbReference>
<dbReference type="Gene3D" id="3.30.70.260">
    <property type="match status" value="1"/>
</dbReference>
<sequence length="416" mass="44264">MTLKILLLEDVHASATPVLETIPRAEITRLRHAPDAAELKALLADTDVLGLRSRTALDAAMLAQAPRLRAVGAYCTGTNNIDLQAAAERGVAVFNGPFSNTRSVAELVIGHAIHLLRRVPERHAAARRGQWLKDSKGSNEVRGKTLGIVGYGKIGTQTGLLAEAIGMRVVFHDVEARLPLGNARPAPDLAALLQEADVVTLHVPQTPQTRNLIDRERLAQMKPGAALINLARGHAVDIAALHDALQGGHLRGAAIDVFPVEPASASQQFESPLRELDNVILTPHVGGSTVEAQRNLGVEVSEKLRDYLTLGAVRGSVNLPELGVGAVRGAARLVHLHRDQPGVMSHLNAVLADAGLNVTHLHLETDRGIGIAAVDLNRVPDAATLAAVRRIEATLATFTAAQADPDAREQIYSVHV</sequence>
<keyword evidence="9" id="KW-0520">NAD</keyword>
<dbReference type="InterPro" id="IPR002912">
    <property type="entry name" value="ACT_dom"/>
</dbReference>
<accession>A0A7X6DG57</accession>
<dbReference type="AlphaFoldDB" id="A0A7X6DG57"/>
<keyword evidence="17" id="KW-1185">Reference proteome</keyword>
<dbReference type="InterPro" id="IPR029753">
    <property type="entry name" value="D-isomer_DH_CS"/>
</dbReference>
<evidence type="ECO:0000256" key="9">
    <source>
        <dbReference type="ARBA" id="ARBA00023027"/>
    </source>
</evidence>
<comment type="caution">
    <text evidence="16">The sequence shown here is derived from an EMBL/GenBank/DDBJ whole genome shotgun (WGS) entry which is preliminary data.</text>
</comment>
<evidence type="ECO:0000256" key="14">
    <source>
        <dbReference type="RuleBase" id="RU003719"/>
    </source>
</evidence>
<evidence type="ECO:0000256" key="10">
    <source>
        <dbReference type="ARBA" id="ARBA00023299"/>
    </source>
</evidence>